<dbReference type="InterPro" id="IPR011249">
    <property type="entry name" value="Metalloenz_LuxS/M16"/>
</dbReference>
<evidence type="ECO:0000313" key="3">
    <source>
        <dbReference type="Proteomes" id="UP000824111"/>
    </source>
</evidence>
<protein>
    <submittedName>
        <fullName evidence="2">Insulinase family protein</fullName>
    </submittedName>
</protein>
<dbReference type="InterPro" id="IPR050361">
    <property type="entry name" value="MPP/UQCRC_Complex"/>
</dbReference>
<evidence type="ECO:0000259" key="1">
    <source>
        <dbReference type="Pfam" id="PF05193"/>
    </source>
</evidence>
<sequence>MIDSVQINHNITFYYIPMQKLKTTTFGLYIHRPLCEAEVTMNAVLPYVLKRGCGLCRDAAEVARYLEELYGAKLHVGVTKKGDNQTIVFDAETISDCYAPAGEQLSKGVMELLLSILLDPVLKDGAFDGEYVAQEKANAADRIESLMNDKRAYARMRCIEEMCKGRPYELSALGRTEDMDGIDAKSLYEHYKKVIPSSVIDIFVCGDADMQLIEQTIREKIRGISFTDANLTKTQILTRDGDIKKVTERMEVTQGKLAVGFRTNVKPADKEFWALVVANSVFGAGTHSKLFNNVREKLSLAYYASSQIERFNGLLVVNAGIEFSNFQKAYDEILAQFEAVKKGEVTDMEYESSIKTIINSLNSYDDDQRYMRNFYLDQSIAQTGCDLEEYKARIKAVTKQDCIDVFQKVELDTVYFLAGEGDAQ</sequence>
<dbReference type="AlphaFoldDB" id="A0A9D1LW66"/>
<dbReference type="EMBL" id="DVND01000176">
    <property type="protein sequence ID" value="HIU49082.1"/>
    <property type="molecule type" value="Genomic_DNA"/>
</dbReference>
<proteinExistence type="predicted"/>
<evidence type="ECO:0000313" key="2">
    <source>
        <dbReference type="EMBL" id="HIU49082.1"/>
    </source>
</evidence>
<dbReference type="Proteomes" id="UP000824111">
    <property type="component" value="Unassembled WGS sequence"/>
</dbReference>
<gene>
    <name evidence="2" type="ORF">IAB04_06925</name>
</gene>
<comment type="caution">
    <text evidence="2">The sequence shown here is derived from an EMBL/GenBank/DDBJ whole genome shotgun (WGS) entry which is preliminary data.</text>
</comment>
<reference evidence="2" key="1">
    <citation type="submission" date="2020-10" db="EMBL/GenBank/DDBJ databases">
        <authorList>
            <person name="Gilroy R."/>
        </authorList>
    </citation>
    <scope>NUCLEOTIDE SEQUENCE</scope>
    <source>
        <strain evidence="2">ChiSjej4B22-9803</strain>
    </source>
</reference>
<dbReference type="Pfam" id="PF05193">
    <property type="entry name" value="Peptidase_M16_C"/>
    <property type="match status" value="1"/>
</dbReference>
<dbReference type="PANTHER" id="PTHR11851">
    <property type="entry name" value="METALLOPROTEASE"/>
    <property type="match status" value="1"/>
</dbReference>
<dbReference type="GO" id="GO:0046872">
    <property type="term" value="F:metal ion binding"/>
    <property type="evidence" value="ECO:0007669"/>
    <property type="project" value="InterPro"/>
</dbReference>
<dbReference type="PANTHER" id="PTHR11851:SF186">
    <property type="entry name" value="INACTIVE METALLOPROTEASE YMFF-RELATED"/>
    <property type="match status" value="1"/>
</dbReference>
<dbReference type="NCBIfam" id="NF047422">
    <property type="entry name" value="YfmF_fam"/>
    <property type="match status" value="1"/>
</dbReference>
<accession>A0A9D1LW66</accession>
<dbReference type="InterPro" id="IPR007863">
    <property type="entry name" value="Peptidase_M16_C"/>
</dbReference>
<feature type="domain" description="Peptidase M16 C-terminal" evidence="1">
    <location>
        <begin position="182"/>
        <end position="354"/>
    </location>
</feature>
<dbReference type="Gene3D" id="3.30.830.10">
    <property type="entry name" value="Metalloenzyme, LuxS/M16 peptidase-like"/>
    <property type="match status" value="2"/>
</dbReference>
<name>A0A9D1LW66_9FIRM</name>
<organism evidence="2 3">
    <name type="scientific">Candidatus Avimonoglobus intestinipullorum</name>
    <dbReference type="NCBI Taxonomy" id="2840699"/>
    <lineage>
        <taxon>Bacteria</taxon>
        <taxon>Bacillati</taxon>
        <taxon>Bacillota</taxon>
        <taxon>Clostridia</taxon>
        <taxon>Eubacteriales</taxon>
        <taxon>Candidatus Avimonoglobus</taxon>
    </lineage>
</organism>
<reference evidence="2" key="2">
    <citation type="journal article" date="2021" name="PeerJ">
        <title>Extensive microbial diversity within the chicken gut microbiome revealed by metagenomics and culture.</title>
        <authorList>
            <person name="Gilroy R."/>
            <person name="Ravi A."/>
            <person name="Getino M."/>
            <person name="Pursley I."/>
            <person name="Horton D.L."/>
            <person name="Alikhan N.F."/>
            <person name="Baker D."/>
            <person name="Gharbi K."/>
            <person name="Hall N."/>
            <person name="Watson M."/>
            <person name="Adriaenssens E.M."/>
            <person name="Foster-Nyarko E."/>
            <person name="Jarju S."/>
            <person name="Secka A."/>
            <person name="Antonio M."/>
            <person name="Oren A."/>
            <person name="Chaudhuri R.R."/>
            <person name="La Ragione R."/>
            <person name="Hildebrand F."/>
            <person name="Pallen M.J."/>
        </authorList>
    </citation>
    <scope>NUCLEOTIDE SEQUENCE</scope>
    <source>
        <strain evidence="2">ChiSjej4B22-9803</strain>
    </source>
</reference>
<dbReference type="SUPFAM" id="SSF63411">
    <property type="entry name" value="LuxS/MPP-like metallohydrolase"/>
    <property type="match status" value="2"/>
</dbReference>